<reference evidence="2" key="1">
    <citation type="journal article" date="2019" name="Int. J. Syst. Evol. Microbiol.">
        <title>The Global Catalogue of Microorganisms (GCM) 10K type strain sequencing project: providing services to taxonomists for standard genome sequencing and annotation.</title>
        <authorList>
            <consortium name="The Broad Institute Genomics Platform"/>
            <consortium name="The Broad Institute Genome Sequencing Center for Infectious Disease"/>
            <person name="Wu L."/>
            <person name="Ma J."/>
        </authorList>
    </citation>
    <scope>NUCLEOTIDE SEQUENCE [LARGE SCALE GENOMIC DNA]</scope>
    <source>
        <strain evidence="2">JCM 31047</strain>
    </source>
</reference>
<dbReference type="EMBL" id="BMQG01000015">
    <property type="protein sequence ID" value="GGM54613.1"/>
    <property type="molecule type" value="Genomic_DNA"/>
</dbReference>
<dbReference type="RefSeq" id="WP_229781298.1">
    <property type="nucleotide sequence ID" value="NZ_BMQG01000015.1"/>
</dbReference>
<evidence type="ECO:0000313" key="1">
    <source>
        <dbReference type="EMBL" id="GGM54613.1"/>
    </source>
</evidence>
<name>A0A8H9GRL4_9DEIO</name>
<protein>
    <submittedName>
        <fullName evidence="1">Uncharacterized protein</fullName>
    </submittedName>
</protein>
<dbReference type="AlphaFoldDB" id="A0A8H9GRL4"/>
<organism evidence="1 2">
    <name type="scientific">Deinococcus arenae</name>
    <dbReference type="NCBI Taxonomy" id="1452751"/>
    <lineage>
        <taxon>Bacteria</taxon>
        <taxon>Thermotogati</taxon>
        <taxon>Deinococcota</taxon>
        <taxon>Deinococci</taxon>
        <taxon>Deinococcales</taxon>
        <taxon>Deinococcaceae</taxon>
        <taxon>Deinococcus</taxon>
    </lineage>
</organism>
<sequence>MRALSRLLGITSTPLASPDPTPLQQVSFTADARRTLGVQLHHTGRARGGLLFGETRAGILHVTMVTPPALPHWGGTPLEPDERYVLGWSDAAYALYRGQVDWVGNWVAHANSALPAPEEDLAWYEQGAASGLFDEQHVLVVAGWADGVLTGRASVTFGGSWGTLPVHL</sequence>
<gene>
    <name evidence="1" type="ORF">GCM10008956_33120</name>
</gene>
<comment type="caution">
    <text evidence="1">The sequence shown here is derived from an EMBL/GenBank/DDBJ whole genome shotgun (WGS) entry which is preliminary data.</text>
</comment>
<dbReference type="Proteomes" id="UP000600547">
    <property type="component" value="Unassembled WGS sequence"/>
</dbReference>
<proteinExistence type="predicted"/>
<keyword evidence="2" id="KW-1185">Reference proteome</keyword>
<accession>A0A8H9GRL4</accession>
<evidence type="ECO:0000313" key="2">
    <source>
        <dbReference type="Proteomes" id="UP000600547"/>
    </source>
</evidence>